<dbReference type="EMBL" id="CAFAAQ010000147">
    <property type="protein sequence ID" value="CAB4815345.1"/>
    <property type="molecule type" value="Genomic_DNA"/>
</dbReference>
<dbReference type="AlphaFoldDB" id="A0A6J6Z3M1"/>
<accession>A0A6J6Z3M1</accession>
<sequence length="41" mass="4147">MIEQGFSVLNPLVLLRVITHAGSAANADSAGIGNGLIGKKL</sequence>
<reference evidence="1" key="1">
    <citation type="submission" date="2020-05" db="EMBL/GenBank/DDBJ databases">
        <authorList>
            <person name="Chiriac C."/>
            <person name="Salcher M."/>
            <person name="Ghai R."/>
            <person name="Kavagutti S V."/>
        </authorList>
    </citation>
    <scope>NUCLEOTIDE SEQUENCE</scope>
</reference>
<protein>
    <submittedName>
        <fullName evidence="1">Unannotated protein</fullName>
    </submittedName>
</protein>
<proteinExistence type="predicted"/>
<organism evidence="1">
    <name type="scientific">freshwater metagenome</name>
    <dbReference type="NCBI Taxonomy" id="449393"/>
    <lineage>
        <taxon>unclassified sequences</taxon>
        <taxon>metagenomes</taxon>
        <taxon>ecological metagenomes</taxon>
    </lineage>
</organism>
<name>A0A6J6Z3M1_9ZZZZ</name>
<evidence type="ECO:0000313" key="1">
    <source>
        <dbReference type="EMBL" id="CAB4815345.1"/>
    </source>
</evidence>
<gene>
    <name evidence="1" type="ORF">UFOPK3046_01418</name>
</gene>